<keyword evidence="6" id="KW-0732">Signal</keyword>
<comment type="subunit">
    <text evidence="3">Component of the ER membrane protein complex (EMC).</text>
</comment>
<accession>A0A7M5X2Y6</accession>
<evidence type="ECO:0000256" key="7">
    <source>
        <dbReference type="ARBA" id="ARBA00022824"/>
    </source>
</evidence>
<name>A0A7M5X2Y6_9CNID</name>
<sequence length="1016" mass="115359">MAHHFGSHCHCFLLNFWKFAYIYSLTLLLMVSFCYGLYEDQIGLFDWRQRYVGTPKEIVFDQSSPASKRVYTVTQHNVLAALNARTGKIVWRKVFEPKQGVIQRLILNANTLLTVSGNRKIVRSWDTAKGNLLWESTALPYQTCEDHDLTNIFTAQQKVFLDTDNGGVILTNQRFVKMISKDDGTDIWQYPMKNDNEYAIGAYQYPEGASIISLRIEGRTKHLFIHHLELDTGKFLSHSRISAPWLVDPSVTCVMTSSRFLFCMGPGRRILGIADCTERKEQGRFIAHPLENYGIAKSEQLVDPSVRAVTNDLVEVRLRTDLRWLVKIESETSFKILDTLSNAGLFNSYSLPNNHFVISLSQTNDQLNIEIYNADSVGKEVTPLQRVQTRLVNQDMVEGTRHPLASQCTVYMYKKNEDFSLRMLLVSEDYTLTMLQSVGRSEAKTLWRRDESLSTISKLQMIELPPATSASKLELLHAQFTVPPNSGVLSRFINRVKSQIRQIQTYAEQIKKQRRSHNNDGMAPQQQQPATMTADEELNKLSRDQFNLVKIILAHTEGRRLFALHTQSGRTVWSAFLPTLSKDSFKQIHLIEQRSTAHFPLPPQTLLFGKCNVLDKPDCNTVLYSFNPMTGEGLSRPVAMETYDVLKASVLPFEDDKSLRVVGIVDTQLRFHLYPDTADTRAKLQQKLHSIYIHLSKAKDNSFKGYKIRMEGKEMTLYPVWSVNIPSDQNIIKVSGKRKDEVVNSVGRVLGDHTVLYKYLNPNLVSVMSVQGEGVKGSLFVYIIDAVTGHIVYHARHKGGEGPVEMILSEHWLVYLYHNSKGKRNEVAVVELFEGYEEKNNTAFSSLDPIEPTIILSQAYVLPVTGVQAMVSTATERGITNKNILFGLSAGYVYSLPKVLLDPRRQFKQTKMLQEEGVAPYMPELPVHPQAFVNYNQTVENIRGIYTTPAGLESTSLVLVYGLDIYYTRVTPSRMFDVLKEDFDYIFISGVLSALILVSILCSKFASMRNLKLAWA</sequence>
<dbReference type="InterPro" id="IPR011678">
    <property type="entry name" value="EMC1_C"/>
</dbReference>
<dbReference type="Gene3D" id="2.130.10.10">
    <property type="entry name" value="YVTN repeat-like/Quinoprotein amine dehydrogenase"/>
    <property type="match status" value="1"/>
</dbReference>
<evidence type="ECO:0000256" key="2">
    <source>
        <dbReference type="ARBA" id="ARBA00007904"/>
    </source>
</evidence>
<dbReference type="GO" id="GO:0072546">
    <property type="term" value="C:EMC complex"/>
    <property type="evidence" value="ECO:0007669"/>
    <property type="project" value="InterPro"/>
</dbReference>
<evidence type="ECO:0000256" key="10">
    <source>
        <dbReference type="ARBA" id="ARBA00023180"/>
    </source>
</evidence>
<dbReference type="RefSeq" id="XP_066921649.1">
    <property type="nucleotide sequence ID" value="XM_067065548.1"/>
</dbReference>
<feature type="domain" description="EMC1 first beta-propeller" evidence="14">
    <location>
        <begin position="37"/>
        <end position="451"/>
    </location>
</feature>
<protein>
    <recommendedName>
        <fullName evidence="4">ER membrane protein complex subunit 1</fullName>
    </recommendedName>
</protein>
<comment type="subcellular location">
    <subcellularLocation>
        <location evidence="1">Endoplasmic reticulum membrane</location>
        <topology evidence="1">Single-pass type I membrane protein</topology>
    </subcellularLocation>
</comment>
<dbReference type="PANTHER" id="PTHR21573">
    <property type="entry name" value="ER MEMBRANE PROTEIN COMPLEX SUBUNIT 1"/>
    <property type="match status" value="1"/>
</dbReference>
<dbReference type="EnsemblMetazoa" id="CLYHEMT016178.1">
    <property type="protein sequence ID" value="CLYHEMP016178.1"/>
    <property type="gene ID" value="CLYHEMG016178"/>
</dbReference>
<evidence type="ECO:0000256" key="5">
    <source>
        <dbReference type="ARBA" id="ARBA00022692"/>
    </source>
</evidence>
<feature type="compositionally biased region" description="Low complexity" evidence="11">
    <location>
        <begin position="522"/>
        <end position="533"/>
    </location>
</feature>
<dbReference type="PANTHER" id="PTHR21573:SF0">
    <property type="entry name" value="ER MEMBRANE PROTEIN COMPLEX SUBUNIT 1"/>
    <property type="match status" value="1"/>
</dbReference>
<evidence type="ECO:0000256" key="3">
    <source>
        <dbReference type="ARBA" id="ARBA00011276"/>
    </source>
</evidence>
<evidence type="ECO:0000256" key="11">
    <source>
        <dbReference type="SAM" id="MobiDB-lite"/>
    </source>
</evidence>
<keyword evidence="16" id="KW-1185">Reference proteome</keyword>
<dbReference type="InterPro" id="IPR058545">
    <property type="entry name" value="Beta-prop_EMC1_1st"/>
</dbReference>
<dbReference type="AlphaFoldDB" id="A0A7M5X2Y6"/>
<keyword evidence="10" id="KW-0325">Glycoprotein</keyword>
<feature type="domain" description="ER membrane protein complex subunit 1 C-terminal" evidence="13">
    <location>
        <begin position="809"/>
        <end position="1015"/>
    </location>
</feature>
<evidence type="ECO:0000256" key="1">
    <source>
        <dbReference type="ARBA" id="ARBA00004115"/>
    </source>
</evidence>
<evidence type="ECO:0000259" key="14">
    <source>
        <dbReference type="Pfam" id="PF25293"/>
    </source>
</evidence>
<comment type="similarity">
    <text evidence="2">Belongs to the EMC1 family.</text>
</comment>
<evidence type="ECO:0000256" key="4">
    <source>
        <dbReference type="ARBA" id="ARBA00020824"/>
    </source>
</evidence>
<dbReference type="GeneID" id="136808975"/>
<dbReference type="InterPro" id="IPR015943">
    <property type="entry name" value="WD40/YVTN_repeat-like_dom_sf"/>
</dbReference>
<feature type="transmembrane region" description="Helical" evidence="12">
    <location>
        <begin position="983"/>
        <end position="1002"/>
    </location>
</feature>
<dbReference type="Pfam" id="PF25293">
    <property type="entry name" value="Beta-prop_EMC1_N"/>
    <property type="match status" value="1"/>
</dbReference>
<dbReference type="OrthoDB" id="28092at2759"/>
<feature type="region of interest" description="Disordered" evidence="11">
    <location>
        <begin position="510"/>
        <end position="533"/>
    </location>
</feature>
<feature type="transmembrane region" description="Helical" evidence="12">
    <location>
        <begin position="20"/>
        <end position="38"/>
    </location>
</feature>
<evidence type="ECO:0000313" key="15">
    <source>
        <dbReference type="EnsemblMetazoa" id="CLYHEMP016178.1"/>
    </source>
</evidence>
<evidence type="ECO:0000259" key="13">
    <source>
        <dbReference type="Pfam" id="PF07774"/>
    </source>
</evidence>
<evidence type="ECO:0000256" key="8">
    <source>
        <dbReference type="ARBA" id="ARBA00022989"/>
    </source>
</evidence>
<dbReference type="GO" id="GO:0034975">
    <property type="term" value="P:protein folding in endoplasmic reticulum"/>
    <property type="evidence" value="ECO:0007669"/>
    <property type="project" value="TreeGrafter"/>
</dbReference>
<dbReference type="Proteomes" id="UP000594262">
    <property type="component" value="Unplaced"/>
</dbReference>
<evidence type="ECO:0000256" key="9">
    <source>
        <dbReference type="ARBA" id="ARBA00023136"/>
    </source>
</evidence>
<reference evidence="15" key="1">
    <citation type="submission" date="2021-01" db="UniProtKB">
        <authorList>
            <consortium name="EnsemblMetazoa"/>
        </authorList>
    </citation>
    <scope>IDENTIFICATION</scope>
</reference>
<evidence type="ECO:0000256" key="6">
    <source>
        <dbReference type="ARBA" id="ARBA00022729"/>
    </source>
</evidence>
<keyword evidence="8 12" id="KW-1133">Transmembrane helix</keyword>
<dbReference type="Pfam" id="PF07774">
    <property type="entry name" value="EMC1_C"/>
    <property type="match status" value="1"/>
</dbReference>
<evidence type="ECO:0000313" key="16">
    <source>
        <dbReference type="Proteomes" id="UP000594262"/>
    </source>
</evidence>
<keyword evidence="9 12" id="KW-0472">Membrane</keyword>
<dbReference type="InterPro" id="IPR011047">
    <property type="entry name" value="Quinoprotein_ADH-like_sf"/>
</dbReference>
<proteinExistence type="inferred from homology"/>
<keyword evidence="7" id="KW-0256">Endoplasmic reticulum</keyword>
<evidence type="ECO:0000256" key="12">
    <source>
        <dbReference type="SAM" id="Phobius"/>
    </source>
</evidence>
<dbReference type="SUPFAM" id="SSF50998">
    <property type="entry name" value="Quinoprotein alcohol dehydrogenase-like"/>
    <property type="match status" value="1"/>
</dbReference>
<keyword evidence="5 12" id="KW-0812">Transmembrane</keyword>
<organism evidence="15 16">
    <name type="scientific">Clytia hemisphaerica</name>
    <dbReference type="NCBI Taxonomy" id="252671"/>
    <lineage>
        <taxon>Eukaryota</taxon>
        <taxon>Metazoa</taxon>
        <taxon>Cnidaria</taxon>
        <taxon>Hydrozoa</taxon>
        <taxon>Hydroidolina</taxon>
        <taxon>Leptothecata</taxon>
        <taxon>Obeliida</taxon>
        <taxon>Clytiidae</taxon>
        <taxon>Clytia</taxon>
    </lineage>
</organism>
<dbReference type="InterPro" id="IPR026895">
    <property type="entry name" value="EMC1"/>
</dbReference>